<keyword evidence="2" id="KW-0378">Hydrolase</keyword>
<feature type="domain" description="Tyrosine specific protein phosphatases" evidence="7">
    <location>
        <begin position="242"/>
        <end position="285"/>
    </location>
</feature>
<feature type="compositionally biased region" description="Low complexity" evidence="6">
    <location>
        <begin position="43"/>
        <end position="55"/>
    </location>
</feature>
<keyword evidence="9" id="KW-1185">Reference proteome</keyword>
<evidence type="ECO:0000256" key="2">
    <source>
        <dbReference type="ARBA" id="ARBA00022801"/>
    </source>
</evidence>
<comment type="catalytic activity">
    <reaction evidence="4">
        <text>O-phospho-L-seryl-[protein] + H2O = L-seryl-[protein] + phosphate</text>
        <dbReference type="Rhea" id="RHEA:20629"/>
        <dbReference type="Rhea" id="RHEA-COMP:9863"/>
        <dbReference type="Rhea" id="RHEA-COMP:11604"/>
        <dbReference type="ChEBI" id="CHEBI:15377"/>
        <dbReference type="ChEBI" id="CHEBI:29999"/>
        <dbReference type="ChEBI" id="CHEBI:43474"/>
        <dbReference type="ChEBI" id="CHEBI:83421"/>
        <dbReference type="EC" id="3.1.3.16"/>
    </reaction>
</comment>
<keyword evidence="3" id="KW-0904">Protein phosphatase</keyword>
<dbReference type="InterPro" id="IPR000340">
    <property type="entry name" value="Dual-sp_phosphatase_cat-dom"/>
</dbReference>
<feature type="compositionally biased region" description="Basic and acidic residues" evidence="6">
    <location>
        <begin position="333"/>
        <end position="355"/>
    </location>
</feature>
<feature type="compositionally biased region" description="Polar residues" evidence="6">
    <location>
        <begin position="357"/>
        <end position="366"/>
    </location>
</feature>
<comment type="catalytic activity">
    <reaction evidence="5">
        <text>O-phospho-L-threonyl-[protein] + H2O = L-threonyl-[protein] + phosphate</text>
        <dbReference type="Rhea" id="RHEA:47004"/>
        <dbReference type="Rhea" id="RHEA-COMP:11060"/>
        <dbReference type="Rhea" id="RHEA-COMP:11605"/>
        <dbReference type="ChEBI" id="CHEBI:15377"/>
        <dbReference type="ChEBI" id="CHEBI:30013"/>
        <dbReference type="ChEBI" id="CHEBI:43474"/>
        <dbReference type="ChEBI" id="CHEBI:61977"/>
        <dbReference type="EC" id="3.1.3.16"/>
    </reaction>
</comment>
<dbReference type="InterPro" id="IPR029021">
    <property type="entry name" value="Prot-tyrosine_phosphatase-like"/>
</dbReference>
<dbReference type="CDD" id="cd14498">
    <property type="entry name" value="DSP"/>
    <property type="match status" value="1"/>
</dbReference>
<evidence type="ECO:0000259" key="7">
    <source>
        <dbReference type="PROSITE" id="PS50056"/>
    </source>
</evidence>
<dbReference type="InterPro" id="IPR016130">
    <property type="entry name" value="Tyr_Pase_AS"/>
</dbReference>
<evidence type="ECO:0000256" key="3">
    <source>
        <dbReference type="ARBA" id="ARBA00022912"/>
    </source>
</evidence>
<evidence type="ECO:0000256" key="4">
    <source>
        <dbReference type="ARBA" id="ARBA00047761"/>
    </source>
</evidence>
<accession>A0ABR1P1J9</accession>
<evidence type="ECO:0000256" key="6">
    <source>
        <dbReference type="SAM" id="MobiDB-lite"/>
    </source>
</evidence>
<dbReference type="InterPro" id="IPR000387">
    <property type="entry name" value="Tyr_Pase_dom"/>
</dbReference>
<evidence type="ECO:0000313" key="9">
    <source>
        <dbReference type="Proteomes" id="UP001430848"/>
    </source>
</evidence>
<dbReference type="InterPro" id="IPR020422">
    <property type="entry name" value="TYR_PHOSPHATASE_DUAL_dom"/>
</dbReference>
<feature type="region of interest" description="Disordered" evidence="6">
    <location>
        <begin position="310"/>
        <end position="373"/>
    </location>
</feature>
<dbReference type="Gene3D" id="3.90.190.10">
    <property type="entry name" value="Protein tyrosine phosphatase superfamily"/>
    <property type="match status" value="1"/>
</dbReference>
<dbReference type="EMBL" id="JAKNSF020000060">
    <property type="protein sequence ID" value="KAK7723477.1"/>
    <property type="molecule type" value="Genomic_DNA"/>
</dbReference>
<dbReference type="PANTHER" id="PTHR45948">
    <property type="entry name" value="DUAL SPECIFICITY PROTEIN PHOSPHATASE DDB_G0269404-RELATED"/>
    <property type="match status" value="1"/>
</dbReference>
<organism evidence="8 9">
    <name type="scientific">Diaporthe eres</name>
    <name type="common">Phomopsis oblonga</name>
    <dbReference type="NCBI Taxonomy" id="83184"/>
    <lineage>
        <taxon>Eukaryota</taxon>
        <taxon>Fungi</taxon>
        <taxon>Dikarya</taxon>
        <taxon>Ascomycota</taxon>
        <taxon>Pezizomycotina</taxon>
        <taxon>Sordariomycetes</taxon>
        <taxon>Sordariomycetidae</taxon>
        <taxon>Diaporthales</taxon>
        <taxon>Diaporthaceae</taxon>
        <taxon>Diaporthe</taxon>
        <taxon>Diaporthe eres species complex</taxon>
    </lineage>
</organism>
<dbReference type="Pfam" id="PF00782">
    <property type="entry name" value="DSPc"/>
    <property type="match status" value="1"/>
</dbReference>
<evidence type="ECO:0000256" key="5">
    <source>
        <dbReference type="ARBA" id="ARBA00048336"/>
    </source>
</evidence>
<comment type="similarity">
    <text evidence="1">Belongs to the protein-tyrosine phosphatase family. Non-receptor class dual specificity subfamily.</text>
</comment>
<gene>
    <name evidence="8" type="primary">CPP1_2</name>
    <name evidence="8" type="ORF">SLS63_008890</name>
</gene>
<evidence type="ECO:0000256" key="1">
    <source>
        <dbReference type="ARBA" id="ARBA00008601"/>
    </source>
</evidence>
<protein>
    <submittedName>
        <fullName evidence="8">Tyrosine/serine/threonine protein phosphatase</fullName>
    </submittedName>
</protein>
<evidence type="ECO:0000313" key="8">
    <source>
        <dbReference type="EMBL" id="KAK7723477.1"/>
    </source>
</evidence>
<dbReference type="SUPFAM" id="SSF52799">
    <property type="entry name" value="(Phosphotyrosine protein) phosphatases II"/>
    <property type="match status" value="1"/>
</dbReference>
<dbReference type="PANTHER" id="PTHR45948:SF2">
    <property type="entry name" value="DUAL SPECIFICITY PROTEIN PHOSPHATASE"/>
    <property type="match status" value="1"/>
</dbReference>
<dbReference type="PROSITE" id="PS50056">
    <property type="entry name" value="TYR_PHOSPHATASE_2"/>
    <property type="match status" value="1"/>
</dbReference>
<dbReference type="SMART" id="SM00195">
    <property type="entry name" value="DSPc"/>
    <property type="match status" value="1"/>
</dbReference>
<comment type="caution">
    <text evidence="8">The sequence shown here is derived from an EMBL/GenBank/DDBJ whole genome shotgun (WGS) entry which is preliminary data.</text>
</comment>
<name>A0ABR1P1J9_DIAER</name>
<feature type="compositionally biased region" description="Basic and acidic residues" evidence="6">
    <location>
        <begin position="15"/>
        <end position="28"/>
    </location>
</feature>
<sequence length="443" mass="49835">MRREQSKKGAVGQKKMADKPEPPAESRARKPVNQPIANTATASSSKPGSSSPSSSQRKKHIIITYKALDGNILRRELHQNYPNEQWFDSYDSLDKKLKNSMGKSKNTDQIPLSNLPILVGVKNGIENVVGLQAAVRDAISYLLDIEAKWNPVTEINPRPEGVSSALWTGRLWLGGIKDSINETGVLKKHAISAVVSIHPKDWLARDKWEQLYEKWKGQPLKPGWTGGKRGQYLIELEDNSNSDLLAYFHKAFKFMDYYLSQGKNVLVHCKMGQSRSASLVLGYMMTKYYEQNGYKNSERPEDVLKSFTGEISMPTNEPNKIAPRTTPSRRRGVNTEKFKTQLLRHFELPSKEPKGKPTTSESTQQPKPAEKKAGGGIIKDAILVLCFMHDLNSTGEIIGYWSSRKKTNAHYWIQASKDKAEKKGDVVKDHLAAFNGFFKPHII</sequence>
<reference evidence="8 9" key="1">
    <citation type="submission" date="2024-02" db="EMBL/GenBank/DDBJ databases">
        <title>De novo assembly and annotation of 12 fungi associated with fruit tree decline syndrome in Ontario, Canada.</title>
        <authorList>
            <person name="Sulman M."/>
            <person name="Ellouze W."/>
            <person name="Ilyukhin E."/>
        </authorList>
    </citation>
    <scope>NUCLEOTIDE SEQUENCE [LARGE SCALE GENOMIC DNA]</scope>
    <source>
        <strain evidence="8 9">M169</strain>
    </source>
</reference>
<feature type="region of interest" description="Disordered" evidence="6">
    <location>
        <begin position="1"/>
        <end position="58"/>
    </location>
</feature>
<dbReference type="Proteomes" id="UP001430848">
    <property type="component" value="Unassembled WGS sequence"/>
</dbReference>
<proteinExistence type="inferred from homology"/>
<dbReference type="PROSITE" id="PS00383">
    <property type="entry name" value="TYR_PHOSPHATASE_1"/>
    <property type="match status" value="1"/>
</dbReference>